<feature type="domain" description="Ribosomal protein eL8/eL30/eS12/Gadd45" evidence="3">
    <location>
        <begin position="59"/>
        <end position="136"/>
    </location>
</feature>
<dbReference type="InterPro" id="IPR050257">
    <property type="entry name" value="eL8/uL1-like"/>
</dbReference>
<evidence type="ECO:0000313" key="4">
    <source>
        <dbReference type="EMBL" id="KAJ9594718.1"/>
    </source>
</evidence>
<dbReference type="InterPro" id="IPR029064">
    <property type="entry name" value="Ribosomal_eL30-like_sf"/>
</dbReference>
<dbReference type="Proteomes" id="UP001233999">
    <property type="component" value="Unassembled WGS sequence"/>
</dbReference>
<sequence>MELEVVEDVRGRLEDVAVPGTNKISQASPIALPMASHKLIKKITNLIKSTLEIDPKALIRSGLKDVQSSLRKNEKGIVVFAGDVTPIEIMCHLPAVCEELDVPYCYVPDKETLGNAMGVKRGSLMVLIKKHAKNKALYDDVAERINNLPPPW</sequence>
<evidence type="ECO:0000256" key="1">
    <source>
        <dbReference type="ARBA" id="ARBA00007337"/>
    </source>
</evidence>
<dbReference type="InterPro" id="IPR004038">
    <property type="entry name" value="Ribosomal_eL8/eL30/eS12/Gad45"/>
</dbReference>
<evidence type="ECO:0000313" key="5">
    <source>
        <dbReference type="Proteomes" id="UP001233999"/>
    </source>
</evidence>
<gene>
    <name evidence="4" type="ORF">L9F63_013992</name>
</gene>
<proteinExistence type="inferred from homology"/>
<protein>
    <recommendedName>
        <fullName evidence="3">Ribosomal protein eL8/eL30/eS12/Gadd45 domain-containing protein</fullName>
    </recommendedName>
</protein>
<reference evidence="4" key="2">
    <citation type="submission" date="2023-05" db="EMBL/GenBank/DDBJ databases">
        <authorList>
            <person name="Fouks B."/>
        </authorList>
    </citation>
    <scope>NUCLEOTIDE SEQUENCE</scope>
    <source>
        <strain evidence="4">Stay&amp;Tobe</strain>
        <tissue evidence="4">Testes</tissue>
    </source>
</reference>
<dbReference type="GO" id="GO:1990904">
    <property type="term" value="C:ribonucleoprotein complex"/>
    <property type="evidence" value="ECO:0007669"/>
    <property type="project" value="UniProtKB-KW"/>
</dbReference>
<dbReference type="SUPFAM" id="SSF55315">
    <property type="entry name" value="L30e-like"/>
    <property type="match status" value="1"/>
</dbReference>
<dbReference type="Gene3D" id="3.30.1330.30">
    <property type="match status" value="1"/>
</dbReference>
<name>A0AAD8ELJ0_DIPPU</name>
<dbReference type="EMBL" id="JASPKZ010002724">
    <property type="protein sequence ID" value="KAJ9594718.1"/>
    <property type="molecule type" value="Genomic_DNA"/>
</dbReference>
<dbReference type="PANTHER" id="PTHR23105">
    <property type="entry name" value="RIBOSOMAL PROTEIN L7AE FAMILY MEMBER"/>
    <property type="match status" value="1"/>
</dbReference>
<evidence type="ECO:0000256" key="2">
    <source>
        <dbReference type="ARBA" id="ARBA00023274"/>
    </source>
</evidence>
<dbReference type="Pfam" id="PF01248">
    <property type="entry name" value="Ribosomal_L7Ae"/>
    <property type="match status" value="1"/>
</dbReference>
<keyword evidence="5" id="KW-1185">Reference proteome</keyword>
<dbReference type="GO" id="GO:0003723">
    <property type="term" value="F:RNA binding"/>
    <property type="evidence" value="ECO:0007669"/>
    <property type="project" value="InterPro"/>
</dbReference>
<comment type="similarity">
    <text evidence="1">Belongs to the eukaryotic ribosomal protein eL8 family.</text>
</comment>
<evidence type="ECO:0000259" key="3">
    <source>
        <dbReference type="Pfam" id="PF01248"/>
    </source>
</evidence>
<reference evidence="4" key="1">
    <citation type="journal article" date="2023" name="IScience">
        <title>Live-bearing cockroach genome reveals convergent evolutionary mechanisms linked to viviparity in insects and beyond.</title>
        <authorList>
            <person name="Fouks B."/>
            <person name="Harrison M.C."/>
            <person name="Mikhailova A.A."/>
            <person name="Marchal E."/>
            <person name="English S."/>
            <person name="Carruthers M."/>
            <person name="Jennings E.C."/>
            <person name="Chiamaka E.L."/>
            <person name="Frigard R.A."/>
            <person name="Pippel M."/>
            <person name="Attardo G.M."/>
            <person name="Benoit J.B."/>
            <person name="Bornberg-Bauer E."/>
            <person name="Tobe S.S."/>
        </authorList>
    </citation>
    <scope>NUCLEOTIDE SEQUENCE</scope>
    <source>
        <strain evidence="4">Stay&amp;Tobe</strain>
    </source>
</reference>
<accession>A0AAD8ELJ0</accession>
<comment type="caution">
    <text evidence="4">The sequence shown here is derived from an EMBL/GenBank/DDBJ whole genome shotgun (WGS) entry which is preliminary data.</text>
</comment>
<dbReference type="InterPro" id="IPR018492">
    <property type="entry name" value="Ribosomal_eL8/Nhp2"/>
</dbReference>
<keyword evidence="2" id="KW-0687">Ribonucleoprotein</keyword>
<organism evidence="4 5">
    <name type="scientific">Diploptera punctata</name>
    <name type="common">Pacific beetle cockroach</name>
    <dbReference type="NCBI Taxonomy" id="6984"/>
    <lineage>
        <taxon>Eukaryota</taxon>
        <taxon>Metazoa</taxon>
        <taxon>Ecdysozoa</taxon>
        <taxon>Arthropoda</taxon>
        <taxon>Hexapoda</taxon>
        <taxon>Insecta</taxon>
        <taxon>Pterygota</taxon>
        <taxon>Neoptera</taxon>
        <taxon>Polyneoptera</taxon>
        <taxon>Dictyoptera</taxon>
        <taxon>Blattodea</taxon>
        <taxon>Blaberoidea</taxon>
        <taxon>Blaberidae</taxon>
        <taxon>Diplopterinae</taxon>
        <taxon>Diploptera</taxon>
    </lineage>
</organism>
<dbReference type="AlphaFoldDB" id="A0AAD8ELJ0"/>
<dbReference type="PRINTS" id="PR00881">
    <property type="entry name" value="L7ARS6FAMILY"/>
</dbReference>